<feature type="compositionally biased region" description="Basic and acidic residues" evidence="1">
    <location>
        <begin position="155"/>
        <end position="164"/>
    </location>
</feature>
<name>A0A6C0EUD9_9ZZZZ</name>
<feature type="region of interest" description="Disordered" evidence="1">
    <location>
        <begin position="195"/>
        <end position="216"/>
    </location>
</feature>
<feature type="compositionally biased region" description="Low complexity" evidence="1">
    <location>
        <begin position="124"/>
        <end position="133"/>
    </location>
</feature>
<protein>
    <submittedName>
        <fullName evidence="2">Uncharacterized protein</fullName>
    </submittedName>
</protein>
<feature type="compositionally biased region" description="Basic and acidic residues" evidence="1">
    <location>
        <begin position="112"/>
        <end position="123"/>
    </location>
</feature>
<evidence type="ECO:0000256" key="1">
    <source>
        <dbReference type="SAM" id="MobiDB-lite"/>
    </source>
</evidence>
<dbReference type="AlphaFoldDB" id="A0A6C0EUD9"/>
<reference evidence="2" key="1">
    <citation type="journal article" date="2020" name="Nature">
        <title>Giant virus diversity and host interactions through global metagenomics.</title>
        <authorList>
            <person name="Schulz F."/>
            <person name="Roux S."/>
            <person name="Paez-Espino D."/>
            <person name="Jungbluth S."/>
            <person name="Walsh D.A."/>
            <person name="Denef V.J."/>
            <person name="McMahon K.D."/>
            <person name="Konstantinidis K.T."/>
            <person name="Eloe-Fadrosh E.A."/>
            <person name="Kyrpides N.C."/>
            <person name="Woyke T."/>
        </authorList>
    </citation>
    <scope>NUCLEOTIDE SEQUENCE</scope>
    <source>
        <strain evidence="2">GVMAG-M-3300009161-30</strain>
    </source>
</reference>
<feature type="region of interest" description="Disordered" evidence="1">
    <location>
        <begin position="83"/>
        <end position="182"/>
    </location>
</feature>
<proteinExistence type="predicted"/>
<sequence length="271" mass="30624">MTKKRVLDTIQELGLGEIDHIDMVPRTSEKGEKFQRVFIHFRRWSSTSDAIRARERLLTGKDIKIIYDDPWFWKVSANRCASTSANASTAVRPAVRPATKPSIDFNDDNDKDVDAISKMKMRNESNNSVSNRSSEQKPTGGPKPVSKYNNNNNNDKNDKNDKNKQQQPNKYKYERKQDPRFNQQIENVEKVEQKTFVPTTPDSSPPPPANNHRKTIDVDEPSITPLVVDFGKPVIIAIKKRVPVASKKTILVAVDDSTITTSTSISTTTEI</sequence>
<accession>A0A6C0EUD9</accession>
<dbReference type="EMBL" id="MN738949">
    <property type="protein sequence ID" value="QHT32804.1"/>
    <property type="molecule type" value="Genomic_DNA"/>
</dbReference>
<evidence type="ECO:0000313" key="2">
    <source>
        <dbReference type="EMBL" id="QHT32804.1"/>
    </source>
</evidence>
<organism evidence="2">
    <name type="scientific">viral metagenome</name>
    <dbReference type="NCBI Taxonomy" id="1070528"/>
    <lineage>
        <taxon>unclassified sequences</taxon>
        <taxon>metagenomes</taxon>
        <taxon>organismal metagenomes</taxon>
    </lineage>
</organism>